<name>A0A6C0ILY3_9ZZZZ</name>
<feature type="transmembrane region" description="Helical" evidence="1">
    <location>
        <begin position="12"/>
        <end position="30"/>
    </location>
</feature>
<sequence>MPKGSDWFNFAYVTIAYLALALGMMLFIAIDDIRKNWPKYRCNPMYLPLSKDVQKDFSYCVQNMQANYMGVLLAPITWIMKNIGSLAGNVFSSLQKFRYMISNIRDFIMFIVQSIMGIFANTIIQSQKMAMAVKDSVGKIMGIAVTLLYTMDGSVKTMQSAWNGPPGQMVRAICFRKNTIVELKSGEKVAMDKVKLGDVLSNGTKVYATLEVANANDECFYKVMSKDENDNQKEIFVTGSHYLFCDREKKFVMVKEHPDAVLTEEKEDTFSCLITDNHTIPLGGHMFWDWEDDLVPK</sequence>
<accession>A0A6C0ILY3</accession>
<dbReference type="SUPFAM" id="SSF51294">
    <property type="entry name" value="Hedgehog/intein (Hint) domain"/>
    <property type="match status" value="1"/>
</dbReference>
<feature type="transmembrane region" description="Helical" evidence="1">
    <location>
        <begin position="68"/>
        <end position="87"/>
    </location>
</feature>
<keyword evidence="1" id="KW-1133">Transmembrane helix</keyword>
<keyword evidence="1" id="KW-0472">Membrane</keyword>
<feature type="transmembrane region" description="Helical" evidence="1">
    <location>
        <begin position="107"/>
        <end position="124"/>
    </location>
</feature>
<evidence type="ECO:0008006" key="3">
    <source>
        <dbReference type="Google" id="ProtNLM"/>
    </source>
</evidence>
<proteinExistence type="predicted"/>
<protein>
    <recommendedName>
        <fullName evidence="3">Hint domain-containing protein</fullName>
    </recommendedName>
</protein>
<dbReference type="AlphaFoldDB" id="A0A6C0ILY3"/>
<dbReference type="Gene3D" id="2.170.16.10">
    <property type="entry name" value="Hedgehog/Intein (Hint) domain"/>
    <property type="match status" value="1"/>
</dbReference>
<keyword evidence="1" id="KW-0812">Transmembrane</keyword>
<evidence type="ECO:0000313" key="2">
    <source>
        <dbReference type="EMBL" id="QHT93610.1"/>
    </source>
</evidence>
<evidence type="ECO:0000256" key="1">
    <source>
        <dbReference type="SAM" id="Phobius"/>
    </source>
</evidence>
<dbReference type="InterPro" id="IPR036844">
    <property type="entry name" value="Hint_dom_sf"/>
</dbReference>
<reference evidence="2" key="1">
    <citation type="journal article" date="2020" name="Nature">
        <title>Giant virus diversity and host interactions through global metagenomics.</title>
        <authorList>
            <person name="Schulz F."/>
            <person name="Roux S."/>
            <person name="Paez-Espino D."/>
            <person name="Jungbluth S."/>
            <person name="Walsh D.A."/>
            <person name="Denef V.J."/>
            <person name="McMahon K.D."/>
            <person name="Konstantinidis K.T."/>
            <person name="Eloe-Fadrosh E.A."/>
            <person name="Kyrpides N.C."/>
            <person name="Woyke T."/>
        </authorList>
    </citation>
    <scope>NUCLEOTIDE SEQUENCE</scope>
    <source>
        <strain evidence="2">GVMAG-M-3300024252-29</strain>
    </source>
</reference>
<dbReference type="EMBL" id="MN740209">
    <property type="protein sequence ID" value="QHT93610.1"/>
    <property type="molecule type" value="Genomic_DNA"/>
</dbReference>
<organism evidence="2">
    <name type="scientific">viral metagenome</name>
    <dbReference type="NCBI Taxonomy" id="1070528"/>
    <lineage>
        <taxon>unclassified sequences</taxon>
        <taxon>metagenomes</taxon>
        <taxon>organismal metagenomes</taxon>
    </lineage>
</organism>